<gene>
    <name evidence="2" type="ORF">MS3_07020</name>
</gene>
<feature type="transmembrane region" description="Helical" evidence="1">
    <location>
        <begin position="87"/>
        <end position="105"/>
    </location>
</feature>
<dbReference type="AlphaFoldDB" id="A0A095C8R6"/>
<feature type="non-terminal residue" evidence="2">
    <location>
        <position position="218"/>
    </location>
</feature>
<accession>A0A095C8R6</accession>
<reference evidence="2" key="1">
    <citation type="journal article" date="2012" name="Nat. Genet.">
        <title>Whole-genome sequence of Schistosoma haematobium.</title>
        <authorList>
            <person name="Young N.D."/>
            <person name="Jex A.R."/>
            <person name="Li B."/>
            <person name="Liu S."/>
            <person name="Yang L."/>
            <person name="Xiong Z."/>
            <person name="Li Y."/>
            <person name="Cantacessi C."/>
            <person name="Hall R.S."/>
            <person name="Xu X."/>
            <person name="Chen F."/>
            <person name="Wu X."/>
            <person name="Zerlotini A."/>
            <person name="Oliveira G."/>
            <person name="Hofmann A."/>
            <person name="Zhang G."/>
            <person name="Fang X."/>
            <person name="Kang Y."/>
            <person name="Campbell B.E."/>
            <person name="Loukas A."/>
            <person name="Ranganathan S."/>
            <person name="Rollinson D."/>
            <person name="Rinaldi G."/>
            <person name="Brindley P.J."/>
            <person name="Yang H."/>
            <person name="Wang J."/>
            <person name="Wang J."/>
            <person name="Gasser R.B."/>
        </authorList>
    </citation>
    <scope>NUCLEOTIDE SEQUENCE [LARGE SCALE GENOMIC DNA]</scope>
</reference>
<keyword evidence="1" id="KW-0472">Membrane</keyword>
<protein>
    <submittedName>
        <fullName evidence="2">Uncharacterized protein</fullName>
    </submittedName>
</protein>
<feature type="transmembrane region" description="Helical" evidence="1">
    <location>
        <begin position="180"/>
        <end position="201"/>
    </location>
</feature>
<proteinExistence type="predicted"/>
<feature type="transmembrane region" description="Helical" evidence="1">
    <location>
        <begin position="117"/>
        <end position="136"/>
    </location>
</feature>
<keyword evidence="1" id="KW-0812">Transmembrane</keyword>
<name>A0A095C8R6_SCHHA</name>
<keyword evidence="1" id="KW-1133">Transmembrane helix</keyword>
<feature type="transmembrane region" description="Helical" evidence="1">
    <location>
        <begin position="142"/>
        <end position="168"/>
    </location>
</feature>
<feature type="transmembrane region" description="Helical" evidence="1">
    <location>
        <begin position="62"/>
        <end position="81"/>
    </location>
</feature>
<dbReference type="EMBL" id="KL251049">
    <property type="protein sequence ID" value="KGB38623.1"/>
    <property type="molecule type" value="Genomic_DNA"/>
</dbReference>
<organism evidence="2">
    <name type="scientific">Schistosoma haematobium</name>
    <name type="common">Blood fluke</name>
    <dbReference type="NCBI Taxonomy" id="6185"/>
    <lineage>
        <taxon>Eukaryota</taxon>
        <taxon>Metazoa</taxon>
        <taxon>Spiralia</taxon>
        <taxon>Lophotrochozoa</taxon>
        <taxon>Platyhelminthes</taxon>
        <taxon>Trematoda</taxon>
        <taxon>Digenea</taxon>
        <taxon>Strigeidida</taxon>
        <taxon>Schistosomatoidea</taxon>
        <taxon>Schistosomatidae</taxon>
        <taxon>Schistosoma</taxon>
    </lineage>
</organism>
<sequence>MMKLAFDDVSSVTGQNNSICIFTQYTEPVVLSGLILTLIGLVLGLIIIFIKKLHSSSTMNTIFIVITMIIMISGFALLISFVKWYELISSVPAAIGFTILAIVLGEKLQDSKRKWRILLFTMSCAFVVIGFILFFVGMILRMYIVLGVAWICWSCAMLIVIIFTTYHLDIHREQEQLSEIFIMFVLFYEYFVLNYTLQFSLNSFFDCKQSSNKNLTRI</sequence>
<evidence type="ECO:0000256" key="1">
    <source>
        <dbReference type="SAM" id="Phobius"/>
    </source>
</evidence>
<feature type="transmembrane region" description="Helical" evidence="1">
    <location>
        <begin position="29"/>
        <end position="50"/>
    </location>
</feature>
<evidence type="ECO:0000313" key="2">
    <source>
        <dbReference type="EMBL" id="KGB38623.1"/>
    </source>
</evidence>